<dbReference type="PROSITE" id="PS50110">
    <property type="entry name" value="RESPONSE_REGULATORY"/>
    <property type="match status" value="1"/>
</dbReference>
<dbReference type="RefSeq" id="WP_092910870.1">
    <property type="nucleotide sequence ID" value="NZ_CP136592.1"/>
</dbReference>
<dbReference type="PROSITE" id="PS51755">
    <property type="entry name" value="OMPR_PHOB"/>
    <property type="match status" value="1"/>
</dbReference>
<reference evidence="10 11" key="1">
    <citation type="submission" date="2016-10" db="EMBL/GenBank/DDBJ databases">
        <authorList>
            <person name="de Groot N.N."/>
        </authorList>
    </citation>
    <scope>NUCLEOTIDE SEQUENCE [LARGE SCALE GENOMIC DNA]</scope>
    <source>
        <strain evidence="10 11">EP1-55-1</strain>
    </source>
</reference>
<keyword evidence="1 6" id="KW-0597">Phosphoprotein</keyword>
<keyword evidence="5" id="KW-0804">Transcription</keyword>
<keyword evidence="11" id="KW-1185">Reference proteome</keyword>
<dbReference type="EMBL" id="FOXB01000004">
    <property type="protein sequence ID" value="SFP02774.1"/>
    <property type="molecule type" value="Genomic_DNA"/>
</dbReference>
<evidence type="ECO:0000256" key="1">
    <source>
        <dbReference type="ARBA" id="ARBA00022553"/>
    </source>
</evidence>
<evidence type="ECO:0000256" key="5">
    <source>
        <dbReference type="ARBA" id="ARBA00023163"/>
    </source>
</evidence>
<dbReference type="Pfam" id="PF00486">
    <property type="entry name" value="Trans_reg_C"/>
    <property type="match status" value="1"/>
</dbReference>
<dbReference type="Gene3D" id="3.40.50.2300">
    <property type="match status" value="1"/>
</dbReference>
<dbReference type="CDD" id="cd00383">
    <property type="entry name" value="trans_reg_C"/>
    <property type="match status" value="1"/>
</dbReference>
<evidence type="ECO:0000313" key="10">
    <source>
        <dbReference type="EMBL" id="SFP02774.1"/>
    </source>
</evidence>
<evidence type="ECO:0000313" key="11">
    <source>
        <dbReference type="Proteomes" id="UP000199227"/>
    </source>
</evidence>
<proteinExistence type="predicted"/>
<dbReference type="AlphaFoldDB" id="A0A1I5LZI4"/>
<feature type="modified residue" description="4-aspartylphosphate" evidence="6">
    <location>
        <position position="51"/>
    </location>
</feature>
<organism evidence="10 11">
    <name type="scientific">Hydrogenimonas thermophila</name>
    <dbReference type="NCBI Taxonomy" id="223786"/>
    <lineage>
        <taxon>Bacteria</taxon>
        <taxon>Pseudomonadati</taxon>
        <taxon>Campylobacterota</taxon>
        <taxon>Epsilonproteobacteria</taxon>
        <taxon>Campylobacterales</taxon>
        <taxon>Hydrogenimonadaceae</taxon>
        <taxon>Hydrogenimonas</taxon>
    </lineage>
</organism>
<evidence type="ECO:0000259" key="8">
    <source>
        <dbReference type="PROSITE" id="PS50110"/>
    </source>
</evidence>
<dbReference type="InterPro" id="IPR001867">
    <property type="entry name" value="OmpR/PhoB-type_DNA-bd"/>
</dbReference>
<dbReference type="SMART" id="SM00448">
    <property type="entry name" value="REC"/>
    <property type="match status" value="1"/>
</dbReference>
<dbReference type="SUPFAM" id="SSF52172">
    <property type="entry name" value="CheY-like"/>
    <property type="match status" value="1"/>
</dbReference>
<evidence type="ECO:0000256" key="4">
    <source>
        <dbReference type="ARBA" id="ARBA00023125"/>
    </source>
</evidence>
<feature type="DNA-binding region" description="OmpR/PhoB-type" evidence="7">
    <location>
        <begin position="124"/>
        <end position="218"/>
    </location>
</feature>
<evidence type="ECO:0000256" key="2">
    <source>
        <dbReference type="ARBA" id="ARBA00023012"/>
    </source>
</evidence>
<feature type="domain" description="Response regulatory" evidence="8">
    <location>
        <begin position="2"/>
        <end position="116"/>
    </location>
</feature>
<feature type="domain" description="OmpR/PhoB-type" evidence="9">
    <location>
        <begin position="124"/>
        <end position="218"/>
    </location>
</feature>
<evidence type="ECO:0000256" key="6">
    <source>
        <dbReference type="PROSITE-ProRule" id="PRU00169"/>
    </source>
</evidence>
<dbReference type="GO" id="GO:0005829">
    <property type="term" value="C:cytosol"/>
    <property type="evidence" value="ECO:0007669"/>
    <property type="project" value="TreeGrafter"/>
</dbReference>
<dbReference type="PANTHER" id="PTHR48111:SF21">
    <property type="entry name" value="DNA-BINDING DUAL MASTER TRANSCRIPTIONAL REGULATOR RPAA"/>
    <property type="match status" value="1"/>
</dbReference>
<dbReference type="Pfam" id="PF00072">
    <property type="entry name" value="Response_reg"/>
    <property type="match status" value="1"/>
</dbReference>
<dbReference type="STRING" id="223786.SAMN05216234_104102"/>
<dbReference type="InterPro" id="IPR039420">
    <property type="entry name" value="WalR-like"/>
</dbReference>
<dbReference type="Gene3D" id="1.10.10.10">
    <property type="entry name" value="Winged helix-like DNA-binding domain superfamily/Winged helix DNA-binding domain"/>
    <property type="match status" value="1"/>
</dbReference>
<dbReference type="GO" id="GO:0000156">
    <property type="term" value="F:phosphorelay response regulator activity"/>
    <property type="evidence" value="ECO:0007669"/>
    <property type="project" value="TreeGrafter"/>
</dbReference>
<dbReference type="OrthoDB" id="8912111at2"/>
<dbReference type="InterPro" id="IPR011006">
    <property type="entry name" value="CheY-like_superfamily"/>
</dbReference>
<keyword evidence="4 7" id="KW-0238">DNA-binding</keyword>
<dbReference type="GO" id="GO:0000976">
    <property type="term" value="F:transcription cis-regulatory region binding"/>
    <property type="evidence" value="ECO:0007669"/>
    <property type="project" value="TreeGrafter"/>
</dbReference>
<dbReference type="SMART" id="SM00862">
    <property type="entry name" value="Trans_reg_C"/>
    <property type="match status" value="1"/>
</dbReference>
<evidence type="ECO:0000256" key="7">
    <source>
        <dbReference type="PROSITE-ProRule" id="PRU01091"/>
    </source>
</evidence>
<dbReference type="Proteomes" id="UP000199227">
    <property type="component" value="Unassembled WGS sequence"/>
</dbReference>
<keyword evidence="3" id="KW-0805">Transcription regulation</keyword>
<sequence>MRILLLEDEMMLNDAIVEFLKLHNHDVTSFFEGNAALECLKKEEFDLLILDISVPNIDGLKLLEIIQSEKIQTPTIFISAMHGMEEIAKAYELGCYDYLKKPFHLPELLLHIQKIDQLLGIRDKQHIRLSQRYSFDKASETLLFDNEPVPLTKRQMQIIQLLAIHQGNVVDFEMLRHYVWDDAIIDNATIRAEVSRLKKSLKEDFIVNIRGVGYRINRS</sequence>
<dbReference type="PANTHER" id="PTHR48111">
    <property type="entry name" value="REGULATOR OF RPOS"/>
    <property type="match status" value="1"/>
</dbReference>
<dbReference type="InterPro" id="IPR036388">
    <property type="entry name" value="WH-like_DNA-bd_sf"/>
</dbReference>
<gene>
    <name evidence="10" type="ORF">SAMN05216234_104102</name>
</gene>
<evidence type="ECO:0000256" key="3">
    <source>
        <dbReference type="ARBA" id="ARBA00023015"/>
    </source>
</evidence>
<keyword evidence="2" id="KW-0902">Two-component regulatory system</keyword>
<dbReference type="GO" id="GO:0006355">
    <property type="term" value="P:regulation of DNA-templated transcription"/>
    <property type="evidence" value="ECO:0007669"/>
    <property type="project" value="InterPro"/>
</dbReference>
<protein>
    <submittedName>
        <fullName evidence="10">DNA-binding response regulator, OmpR family, contains REC and winged-helix (WHTH) domain</fullName>
    </submittedName>
</protein>
<evidence type="ECO:0000259" key="9">
    <source>
        <dbReference type="PROSITE" id="PS51755"/>
    </source>
</evidence>
<accession>A0A1I5LZI4</accession>
<name>A0A1I5LZI4_9BACT</name>
<dbReference type="GO" id="GO:0032993">
    <property type="term" value="C:protein-DNA complex"/>
    <property type="evidence" value="ECO:0007669"/>
    <property type="project" value="TreeGrafter"/>
</dbReference>
<dbReference type="InterPro" id="IPR001789">
    <property type="entry name" value="Sig_transdc_resp-reg_receiver"/>
</dbReference>